<dbReference type="Proteomes" id="UP000293925">
    <property type="component" value="Unassembled WGS sequence"/>
</dbReference>
<reference evidence="1 2" key="1">
    <citation type="submission" date="2019-02" db="EMBL/GenBank/DDBJ databases">
        <title>Pedobacter sp. RP-3-21 sp. nov., isolated from Arctic soil.</title>
        <authorList>
            <person name="Dahal R.H."/>
        </authorList>
    </citation>
    <scope>NUCLEOTIDE SEQUENCE [LARGE SCALE GENOMIC DNA]</scope>
    <source>
        <strain evidence="1 2">RP-3-21</strain>
    </source>
</reference>
<sequence>MKNLTYLTTAILLLTFSACKKEKIKKEEPKATIDIKQYFISGTYLRTIGNKNFEHPYLVTFEENGQAKIYDWGAVSNIAVNYTFENNKITVNYGGASNWVFTIADENISKAEGLQQYYLSSNLYKIPGTNQFTGNWYSGIMMSRENGSSMFFSYKFTDSQYQETVHISATTYTYTAIKNVMAIATENGIARYFLALNGKLMVSRYNFGVNPPANFFFAAFTKDQ</sequence>
<accession>A0A4V2MR86</accession>
<evidence type="ECO:0000313" key="2">
    <source>
        <dbReference type="Proteomes" id="UP000293925"/>
    </source>
</evidence>
<gene>
    <name evidence="1" type="ORF">EZ456_04085</name>
</gene>
<organism evidence="1 2">
    <name type="scientific">Pedobacter psychrodurus</name>
    <dbReference type="NCBI Taxonomy" id="2530456"/>
    <lineage>
        <taxon>Bacteria</taxon>
        <taxon>Pseudomonadati</taxon>
        <taxon>Bacteroidota</taxon>
        <taxon>Sphingobacteriia</taxon>
        <taxon>Sphingobacteriales</taxon>
        <taxon>Sphingobacteriaceae</taxon>
        <taxon>Pedobacter</taxon>
    </lineage>
</organism>
<dbReference type="AlphaFoldDB" id="A0A4V2MR86"/>
<dbReference type="OrthoDB" id="773270at2"/>
<dbReference type="RefSeq" id="WP_131527564.1">
    <property type="nucleotide sequence ID" value="NZ_SJSO01000003.1"/>
</dbReference>
<name>A0A4V2MR86_9SPHI</name>
<comment type="caution">
    <text evidence="1">The sequence shown here is derived from an EMBL/GenBank/DDBJ whole genome shotgun (WGS) entry which is preliminary data.</text>
</comment>
<proteinExistence type="predicted"/>
<protein>
    <submittedName>
        <fullName evidence="1">Uncharacterized protein</fullName>
    </submittedName>
</protein>
<evidence type="ECO:0000313" key="1">
    <source>
        <dbReference type="EMBL" id="TCD28577.1"/>
    </source>
</evidence>
<keyword evidence="2" id="KW-1185">Reference proteome</keyword>
<dbReference type="EMBL" id="SJSO01000003">
    <property type="protein sequence ID" value="TCD28577.1"/>
    <property type="molecule type" value="Genomic_DNA"/>
</dbReference>
<dbReference type="PROSITE" id="PS51257">
    <property type="entry name" value="PROKAR_LIPOPROTEIN"/>
    <property type="match status" value="1"/>
</dbReference>